<feature type="transmembrane region" description="Helical" evidence="7">
    <location>
        <begin position="85"/>
        <end position="107"/>
    </location>
</feature>
<evidence type="ECO:0000259" key="8">
    <source>
        <dbReference type="PROSITE" id="PS50928"/>
    </source>
</evidence>
<dbReference type="EMBL" id="JAFHKK010000023">
    <property type="protein sequence ID" value="MBN2965057.1"/>
    <property type="molecule type" value="Genomic_DNA"/>
</dbReference>
<comment type="similarity">
    <text evidence="7">Belongs to the binding-protein-dependent transport system permease family.</text>
</comment>
<evidence type="ECO:0000256" key="4">
    <source>
        <dbReference type="ARBA" id="ARBA00022692"/>
    </source>
</evidence>
<feature type="transmembrane region" description="Helical" evidence="7">
    <location>
        <begin position="211"/>
        <end position="229"/>
    </location>
</feature>
<reference evidence="9" key="1">
    <citation type="submission" date="2021-02" db="EMBL/GenBank/DDBJ databases">
        <title>Sulfurospirillum tamanensis sp. nov.</title>
        <authorList>
            <person name="Frolova A."/>
            <person name="Merkel A."/>
            <person name="Slobodkin A."/>
        </authorList>
    </citation>
    <scope>NUCLEOTIDE SEQUENCE</scope>
    <source>
        <strain evidence="9">T05b</strain>
    </source>
</reference>
<dbReference type="PANTHER" id="PTHR30151:SF0">
    <property type="entry name" value="ABC TRANSPORTER PERMEASE PROTEIN MJ0413-RELATED"/>
    <property type="match status" value="1"/>
</dbReference>
<comment type="subcellular location">
    <subcellularLocation>
        <location evidence="1 7">Cell membrane</location>
        <topology evidence="1 7">Multi-pass membrane protein</topology>
    </subcellularLocation>
</comment>
<evidence type="ECO:0000256" key="3">
    <source>
        <dbReference type="ARBA" id="ARBA00022475"/>
    </source>
</evidence>
<protein>
    <submittedName>
        <fullName evidence="9">ABC transporter permease subunit</fullName>
    </submittedName>
</protein>
<evidence type="ECO:0000313" key="10">
    <source>
        <dbReference type="Proteomes" id="UP000703590"/>
    </source>
</evidence>
<evidence type="ECO:0000256" key="1">
    <source>
        <dbReference type="ARBA" id="ARBA00004651"/>
    </source>
</evidence>
<evidence type="ECO:0000256" key="2">
    <source>
        <dbReference type="ARBA" id="ARBA00022448"/>
    </source>
</evidence>
<dbReference type="PANTHER" id="PTHR30151">
    <property type="entry name" value="ALKANE SULFONATE ABC TRANSPORTER-RELATED, MEMBRANE SUBUNIT"/>
    <property type="match status" value="1"/>
</dbReference>
<reference evidence="9" key="2">
    <citation type="submission" date="2021-02" db="EMBL/GenBank/DDBJ databases">
        <authorList>
            <person name="Merkel A.Y."/>
        </authorList>
    </citation>
    <scope>NUCLEOTIDE SEQUENCE</scope>
    <source>
        <strain evidence="9">T05b</strain>
    </source>
</reference>
<dbReference type="Pfam" id="PF00528">
    <property type="entry name" value="BPD_transp_1"/>
    <property type="match status" value="1"/>
</dbReference>
<name>A0ABS2WTT1_9BACT</name>
<dbReference type="InterPro" id="IPR000515">
    <property type="entry name" value="MetI-like"/>
</dbReference>
<keyword evidence="6 7" id="KW-0472">Membrane</keyword>
<accession>A0ABS2WTT1</accession>
<feature type="transmembrane region" description="Helical" evidence="7">
    <location>
        <begin position="153"/>
        <end position="174"/>
    </location>
</feature>
<dbReference type="RefSeq" id="WP_205459604.1">
    <property type="nucleotide sequence ID" value="NZ_JAFHKK010000023.1"/>
</dbReference>
<evidence type="ECO:0000256" key="6">
    <source>
        <dbReference type="ARBA" id="ARBA00023136"/>
    </source>
</evidence>
<evidence type="ECO:0000256" key="7">
    <source>
        <dbReference type="RuleBase" id="RU363032"/>
    </source>
</evidence>
<feature type="domain" description="ABC transmembrane type-1" evidence="8">
    <location>
        <begin position="47"/>
        <end position="229"/>
    </location>
</feature>
<gene>
    <name evidence="9" type="ORF">JWV37_09715</name>
</gene>
<organism evidence="9 10">
    <name type="scientific">Sulfurospirillum tamanense</name>
    <dbReference type="NCBI Taxonomy" id="2813362"/>
    <lineage>
        <taxon>Bacteria</taxon>
        <taxon>Pseudomonadati</taxon>
        <taxon>Campylobacterota</taxon>
        <taxon>Epsilonproteobacteria</taxon>
        <taxon>Campylobacterales</taxon>
        <taxon>Sulfurospirillaceae</taxon>
        <taxon>Sulfurospirillum</taxon>
    </lineage>
</organism>
<sequence>MGAWYLLGWTVEWTRGIPFPLPPAVFERFWHFLQGELLYQSPVWEHFWMSLKRWGVGYGIALVLGFGLGVLCGRVSWLYGAGMQVGGVLQLMPGLAWIPFAMLLFGIGEKATVFMIVITAFGPVFVHTASSVRQFPQHHLQMARMLNLSRMRTLGMVVLPALAPSLLLGMRMGLAVGWRVLIAAEMVVGSSVGLGSAIIQSRWSLDFEAAFIAIGLICVVGIVSEKYLFGYVERLLHVRMGSAGI</sequence>
<keyword evidence="10" id="KW-1185">Reference proteome</keyword>
<dbReference type="SUPFAM" id="SSF161098">
    <property type="entry name" value="MetI-like"/>
    <property type="match status" value="1"/>
</dbReference>
<keyword evidence="4 7" id="KW-0812">Transmembrane</keyword>
<comment type="caution">
    <text evidence="9">The sequence shown here is derived from an EMBL/GenBank/DDBJ whole genome shotgun (WGS) entry which is preliminary data.</text>
</comment>
<feature type="transmembrane region" description="Helical" evidence="7">
    <location>
        <begin position="54"/>
        <end position="73"/>
    </location>
</feature>
<feature type="transmembrane region" description="Helical" evidence="7">
    <location>
        <begin position="113"/>
        <end position="132"/>
    </location>
</feature>
<keyword evidence="2 7" id="KW-0813">Transport</keyword>
<dbReference type="Gene3D" id="1.10.3720.10">
    <property type="entry name" value="MetI-like"/>
    <property type="match status" value="1"/>
</dbReference>
<dbReference type="Proteomes" id="UP000703590">
    <property type="component" value="Unassembled WGS sequence"/>
</dbReference>
<evidence type="ECO:0000256" key="5">
    <source>
        <dbReference type="ARBA" id="ARBA00022989"/>
    </source>
</evidence>
<dbReference type="InterPro" id="IPR035906">
    <property type="entry name" value="MetI-like_sf"/>
</dbReference>
<dbReference type="PROSITE" id="PS50928">
    <property type="entry name" value="ABC_TM1"/>
    <property type="match status" value="1"/>
</dbReference>
<keyword evidence="3" id="KW-1003">Cell membrane</keyword>
<evidence type="ECO:0000313" key="9">
    <source>
        <dbReference type="EMBL" id="MBN2965057.1"/>
    </source>
</evidence>
<keyword evidence="5 7" id="KW-1133">Transmembrane helix</keyword>
<proteinExistence type="inferred from homology"/>